<protein>
    <submittedName>
        <fullName evidence="2">Uncharacterized protein</fullName>
    </submittedName>
</protein>
<evidence type="ECO:0000313" key="3">
    <source>
        <dbReference type="Proteomes" id="UP001448207"/>
    </source>
</evidence>
<feature type="compositionally biased region" description="Polar residues" evidence="1">
    <location>
        <begin position="123"/>
        <end position="149"/>
    </location>
</feature>
<dbReference type="Gene3D" id="1.10.10.2670">
    <property type="entry name" value="E3 ubiquitin-protein ligase"/>
    <property type="match status" value="1"/>
</dbReference>
<feature type="region of interest" description="Disordered" evidence="1">
    <location>
        <begin position="89"/>
        <end position="223"/>
    </location>
</feature>
<dbReference type="Proteomes" id="UP001448207">
    <property type="component" value="Unassembled WGS sequence"/>
</dbReference>
<proteinExistence type="predicted"/>
<dbReference type="InterPro" id="IPR042065">
    <property type="entry name" value="E3_ELL-like"/>
</dbReference>
<keyword evidence="3" id="KW-1185">Reference proteome</keyword>
<dbReference type="InterPro" id="IPR036390">
    <property type="entry name" value="WH_DNA-bd_sf"/>
</dbReference>
<feature type="compositionally biased region" description="Basic and acidic residues" evidence="1">
    <location>
        <begin position="432"/>
        <end position="441"/>
    </location>
</feature>
<comment type="caution">
    <text evidence="2">The sequence shown here is derived from an EMBL/GenBank/DDBJ whole genome shotgun (WGS) entry which is preliminary data.</text>
</comment>
<dbReference type="EMBL" id="JBCLYO010000002">
    <property type="protein sequence ID" value="KAL0092602.1"/>
    <property type="molecule type" value="Genomic_DNA"/>
</dbReference>
<evidence type="ECO:0000256" key="1">
    <source>
        <dbReference type="SAM" id="MobiDB-lite"/>
    </source>
</evidence>
<feature type="region of interest" description="Disordered" evidence="1">
    <location>
        <begin position="315"/>
        <end position="532"/>
    </location>
</feature>
<feature type="compositionally biased region" description="Polar residues" evidence="1">
    <location>
        <begin position="327"/>
        <end position="339"/>
    </location>
</feature>
<feature type="region of interest" description="Disordered" evidence="1">
    <location>
        <begin position="538"/>
        <end position="557"/>
    </location>
</feature>
<feature type="compositionally biased region" description="Basic and acidic residues" evidence="1">
    <location>
        <begin position="91"/>
        <end position="110"/>
    </location>
</feature>
<dbReference type="SUPFAM" id="SSF46785">
    <property type="entry name" value="Winged helix' DNA-binding domain"/>
    <property type="match status" value="1"/>
</dbReference>
<sequence>MKNTAPKAISLRLPIEVLARLRSAQDGHKNFKLDVTSNGVNIILDDKTYTVTLTKSNDPAHLYRQASHAISMIHSGDITYTGTVKEAPIAIEHRTPTKRDRTIDDADRTETPAPKKLKKPSSRRTVPTSQSPSLPTDQSIARRSSTGSRRPTEKHQSQSHATTPLTNQLLRVSGSSSIGSAHSKPNTPTQKSSSSNTSRRTSSTDRSTKRRKSVESSRPSAATNAIREKLIHILAAESLSPQTLSRKLGVSTSTFMPILKKVALSTNGIWYLMPEIYPEVKIWTWSEYDDKTRRAVAREAEEMFKRMKYAPDAPERANLIPPVQPKLPSQPTIHKQGSHLSPVIDRDGLNKKRDLSLEDRPRKRSPSVTSRRVSENYDTLSTSVHQRKRELLDVKSTKGKSTPPLQPQPSNIISKSKETDLRSVHSISPIDRIMDQKDKKIAPPIHPNSRPKHAESKKSVPVSSSNHTPQRLPIKSPLPPLPPPPPQLAPKDHSSPPPPPTVPAPIQPPPPPPPPPLSSIPSKTSTHDSKREIRRIKKAEDILARSSSESPDGFPKPYRLPNVTSQAHFNKLCIEHKHAQEEAWALKHTIDTQCPVVHELFKKNLLNLGPSDNISDKVREAFENLGGDSRDWIYVVYMTKRFFWLSQKIKLLYPFIENTCSKKEFTIPDGI</sequence>
<feature type="compositionally biased region" description="Pro residues" evidence="1">
    <location>
        <begin position="476"/>
        <end position="488"/>
    </location>
</feature>
<evidence type="ECO:0000313" key="2">
    <source>
        <dbReference type="EMBL" id="KAL0092602.1"/>
    </source>
</evidence>
<gene>
    <name evidence="2" type="ORF">J3Q64DRAFT_1695108</name>
</gene>
<name>A0ABR3BA12_PHYBL</name>
<feature type="compositionally biased region" description="Polar residues" evidence="1">
    <location>
        <begin position="158"/>
        <end position="170"/>
    </location>
</feature>
<feature type="compositionally biased region" description="Pro residues" evidence="1">
    <location>
        <begin position="495"/>
        <end position="518"/>
    </location>
</feature>
<organism evidence="2 3">
    <name type="scientific">Phycomyces blakesleeanus</name>
    <dbReference type="NCBI Taxonomy" id="4837"/>
    <lineage>
        <taxon>Eukaryota</taxon>
        <taxon>Fungi</taxon>
        <taxon>Fungi incertae sedis</taxon>
        <taxon>Mucoromycota</taxon>
        <taxon>Mucoromycotina</taxon>
        <taxon>Mucoromycetes</taxon>
        <taxon>Mucorales</taxon>
        <taxon>Phycomycetaceae</taxon>
        <taxon>Phycomyces</taxon>
    </lineage>
</organism>
<reference evidence="2 3" key="1">
    <citation type="submission" date="2024-04" db="EMBL/GenBank/DDBJ databases">
        <title>Symmetric and asymmetric DNA N6-adenine methylation regulates different biological responses in Mucorales.</title>
        <authorList>
            <consortium name="Lawrence Berkeley National Laboratory"/>
            <person name="Lax C."/>
            <person name="Mondo S.J."/>
            <person name="Osorio-Concepcion M."/>
            <person name="Muszewska A."/>
            <person name="Corrochano-Luque M."/>
            <person name="Gutierrez G."/>
            <person name="Riley R."/>
            <person name="Lipzen A."/>
            <person name="Guo J."/>
            <person name="Hundley H."/>
            <person name="Amirebrahimi M."/>
            <person name="Ng V."/>
            <person name="Lorenzo-Gutierrez D."/>
            <person name="Binder U."/>
            <person name="Yang J."/>
            <person name="Song Y."/>
            <person name="Canovas D."/>
            <person name="Navarro E."/>
            <person name="Freitag M."/>
            <person name="Gabaldon T."/>
            <person name="Grigoriev I.V."/>
            <person name="Corrochano L.M."/>
            <person name="Nicolas F.E."/>
            <person name="Garre V."/>
        </authorList>
    </citation>
    <scope>NUCLEOTIDE SEQUENCE [LARGE SCALE GENOMIC DNA]</scope>
    <source>
        <strain evidence="2 3">L51</strain>
    </source>
</reference>
<feature type="compositionally biased region" description="Basic and acidic residues" evidence="1">
    <location>
        <begin position="344"/>
        <end position="361"/>
    </location>
</feature>
<accession>A0ABR3BA12</accession>
<feature type="compositionally biased region" description="Polar residues" evidence="1">
    <location>
        <begin position="366"/>
        <end position="384"/>
    </location>
</feature>
<feature type="compositionally biased region" description="Low complexity" evidence="1">
    <location>
        <begin position="173"/>
        <end position="201"/>
    </location>
</feature>